<organism evidence="1 2">
    <name type="scientific">Trichobilharzia regenti</name>
    <name type="common">Nasal bird schistosome</name>
    <dbReference type="NCBI Taxonomy" id="157069"/>
    <lineage>
        <taxon>Eukaryota</taxon>
        <taxon>Metazoa</taxon>
        <taxon>Spiralia</taxon>
        <taxon>Lophotrochozoa</taxon>
        <taxon>Platyhelminthes</taxon>
        <taxon>Trematoda</taxon>
        <taxon>Digenea</taxon>
        <taxon>Strigeidida</taxon>
        <taxon>Schistosomatoidea</taxon>
        <taxon>Schistosomatidae</taxon>
        <taxon>Trichobilharzia</taxon>
    </lineage>
</organism>
<sequence>MKALTDVGRLTCCHLVDDDDYQWNPGRAFLTYLRLVTWVCLQFPVSDGVLIETRTQYSSSQTSKHCPREPPLVQRVTVITCLKSIVTFSLINWTVQSPDLMTMGIHQLGVNLIRQKLILFLEI</sequence>
<accession>A0AA85JX79</accession>
<dbReference type="Proteomes" id="UP000050795">
    <property type="component" value="Unassembled WGS sequence"/>
</dbReference>
<name>A0AA85JX79_TRIRE</name>
<dbReference type="WBParaSite" id="TREG1_42270.1">
    <property type="protein sequence ID" value="TREG1_42270.1"/>
    <property type="gene ID" value="TREG1_42270"/>
</dbReference>
<reference evidence="2" key="2">
    <citation type="submission" date="2023-11" db="UniProtKB">
        <authorList>
            <consortium name="WormBaseParasite"/>
        </authorList>
    </citation>
    <scope>IDENTIFICATION</scope>
</reference>
<dbReference type="AlphaFoldDB" id="A0AA85JX79"/>
<keyword evidence="1" id="KW-1185">Reference proteome</keyword>
<evidence type="ECO:0000313" key="2">
    <source>
        <dbReference type="WBParaSite" id="TREG1_42270.1"/>
    </source>
</evidence>
<evidence type="ECO:0000313" key="1">
    <source>
        <dbReference type="Proteomes" id="UP000050795"/>
    </source>
</evidence>
<protein>
    <submittedName>
        <fullName evidence="2">Uncharacterized protein</fullName>
    </submittedName>
</protein>
<reference evidence="1" key="1">
    <citation type="submission" date="2022-06" db="EMBL/GenBank/DDBJ databases">
        <authorList>
            <person name="Berger JAMES D."/>
            <person name="Berger JAMES D."/>
        </authorList>
    </citation>
    <scope>NUCLEOTIDE SEQUENCE [LARGE SCALE GENOMIC DNA]</scope>
</reference>
<proteinExistence type="predicted"/>